<evidence type="ECO:0000313" key="4">
    <source>
        <dbReference type="EMBL" id="QGV77276.1"/>
    </source>
</evidence>
<evidence type="ECO:0000256" key="1">
    <source>
        <dbReference type="ARBA" id="ARBA00009013"/>
    </source>
</evidence>
<dbReference type="KEGG" id="sfic:EIZ62_02665"/>
<dbReference type="GO" id="GO:0043856">
    <property type="term" value="F:anti-sigma factor antagonist activity"/>
    <property type="evidence" value="ECO:0007669"/>
    <property type="project" value="InterPro"/>
</dbReference>
<dbReference type="SUPFAM" id="SSF52091">
    <property type="entry name" value="SpoIIaa-like"/>
    <property type="match status" value="1"/>
</dbReference>
<dbReference type="EMBL" id="CP034279">
    <property type="protein sequence ID" value="QGV77276.1"/>
    <property type="molecule type" value="Genomic_DNA"/>
</dbReference>
<accession>A0A6I6FM09</accession>
<evidence type="ECO:0000313" key="5">
    <source>
        <dbReference type="Proteomes" id="UP000422572"/>
    </source>
</evidence>
<gene>
    <name evidence="4" type="ORF">EIZ62_02665</name>
</gene>
<dbReference type="PROSITE" id="PS50801">
    <property type="entry name" value="STAS"/>
    <property type="match status" value="1"/>
</dbReference>
<protein>
    <recommendedName>
        <fullName evidence="2">Anti-sigma factor antagonist</fullName>
    </recommendedName>
</protein>
<feature type="domain" description="STAS" evidence="3">
    <location>
        <begin position="13"/>
        <end position="121"/>
    </location>
</feature>
<reference evidence="4 5" key="1">
    <citation type="submission" date="2018-12" db="EMBL/GenBank/DDBJ databases">
        <title>Complete genome sequence of Streptomyces ficellus NRRL8067, the producer of ficellomycin, feldamycin and nojirimycin.</title>
        <authorList>
            <person name="Zhang H."/>
            <person name="Yue R."/>
            <person name="Liu Y."/>
            <person name="Li M."/>
            <person name="Mu H."/>
            <person name="Zhang J."/>
        </authorList>
    </citation>
    <scope>NUCLEOTIDE SEQUENCE [LARGE SCALE GENOMIC DNA]</scope>
    <source>
        <strain evidence="4 5">NRRL 8067</strain>
    </source>
</reference>
<organism evidence="4 5">
    <name type="scientific">Streptomyces ficellus</name>
    <dbReference type="NCBI Taxonomy" id="1977088"/>
    <lineage>
        <taxon>Bacteria</taxon>
        <taxon>Bacillati</taxon>
        <taxon>Actinomycetota</taxon>
        <taxon>Actinomycetes</taxon>
        <taxon>Kitasatosporales</taxon>
        <taxon>Streptomycetaceae</taxon>
        <taxon>Streptomyces</taxon>
    </lineage>
</organism>
<name>A0A6I6FM09_9ACTN</name>
<dbReference type="InterPro" id="IPR003658">
    <property type="entry name" value="Anti-sigma_ant"/>
</dbReference>
<dbReference type="CDD" id="cd07043">
    <property type="entry name" value="STAS_anti-anti-sigma_factors"/>
    <property type="match status" value="1"/>
</dbReference>
<comment type="similarity">
    <text evidence="1 2">Belongs to the anti-sigma-factor antagonist family.</text>
</comment>
<proteinExistence type="inferred from homology"/>
<evidence type="ECO:0000256" key="2">
    <source>
        <dbReference type="RuleBase" id="RU003749"/>
    </source>
</evidence>
<keyword evidence="5" id="KW-1185">Reference proteome</keyword>
<dbReference type="PANTHER" id="PTHR33495">
    <property type="entry name" value="ANTI-SIGMA FACTOR ANTAGONIST TM_1081-RELATED-RELATED"/>
    <property type="match status" value="1"/>
</dbReference>
<evidence type="ECO:0000259" key="3">
    <source>
        <dbReference type="PROSITE" id="PS50801"/>
    </source>
</evidence>
<dbReference type="PANTHER" id="PTHR33495:SF2">
    <property type="entry name" value="ANTI-SIGMA FACTOR ANTAGONIST TM_1081-RELATED"/>
    <property type="match status" value="1"/>
</dbReference>
<dbReference type="InterPro" id="IPR002645">
    <property type="entry name" value="STAS_dom"/>
</dbReference>
<dbReference type="OrthoDB" id="4827422at2"/>
<sequence>MTDTHGAQRPGRLSIDRSSVNGVRVVALRGEIDHDVKDVLSTALLPRDGQDGARLVVDLSGVTFMDSSGINVFIAAHRAQAGPPGRLRFAGVREPVLRIIEIVGLDSLIPCHPTVEEAVLA</sequence>
<dbReference type="Gene3D" id="3.30.750.24">
    <property type="entry name" value="STAS domain"/>
    <property type="match status" value="1"/>
</dbReference>
<dbReference type="Proteomes" id="UP000422572">
    <property type="component" value="Chromosome"/>
</dbReference>
<dbReference type="InterPro" id="IPR036513">
    <property type="entry name" value="STAS_dom_sf"/>
</dbReference>
<dbReference type="NCBIfam" id="TIGR00377">
    <property type="entry name" value="ant_ant_sig"/>
    <property type="match status" value="1"/>
</dbReference>
<dbReference type="AlphaFoldDB" id="A0A6I6FM09"/>
<dbReference type="RefSeq" id="WP_156691097.1">
    <property type="nucleotide sequence ID" value="NZ_CP034279.1"/>
</dbReference>
<dbReference type="Pfam" id="PF01740">
    <property type="entry name" value="STAS"/>
    <property type="match status" value="1"/>
</dbReference>